<feature type="compositionally biased region" description="Basic residues" evidence="1">
    <location>
        <begin position="17"/>
        <end position="26"/>
    </location>
</feature>
<feature type="non-terminal residue" evidence="2">
    <location>
        <position position="79"/>
    </location>
</feature>
<reference evidence="2" key="1">
    <citation type="submission" date="2016-05" db="EMBL/GenBank/DDBJ databases">
        <authorList>
            <person name="Lavstsen T."/>
            <person name="Jespersen J.S."/>
        </authorList>
    </citation>
    <scope>NUCLEOTIDE SEQUENCE</scope>
    <source>
        <tissue evidence="2">Brain</tissue>
    </source>
</reference>
<sequence>RQHHGLQLPQRFPDRAARHKAPHHFHVPNSHQLPPLAGHHRRSRWSRLHLRHHAAVVLPEQKALPTSQCPSSTERPPAP</sequence>
<gene>
    <name evidence="2" type="primary">FGFRL1</name>
</gene>
<feature type="non-terminal residue" evidence="2">
    <location>
        <position position="1"/>
    </location>
</feature>
<feature type="compositionally biased region" description="Polar residues" evidence="1">
    <location>
        <begin position="64"/>
        <end position="79"/>
    </location>
</feature>
<reference evidence="2" key="2">
    <citation type="submission" date="2016-06" db="EMBL/GenBank/DDBJ databases">
        <title>The genome of a short-lived fish provides insights into sex chromosome evolution and the genetic control of aging.</title>
        <authorList>
            <person name="Reichwald K."/>
            <person name="Felder M."/>
            <person name="Petzold A."/>
            <person name="Koch P."/>
            <person name="Groth M."/>
            <person name="Platzer M."/>
        </authorList>
    </citation>
    <scope>NUCLEOTIDE SEQUENCE</scope>
    <source>
        <tissue evidence="2">Brain</tissue>
    </source>
</reference>
<organism evidence="2">
    <name type="scientific">Iconisemion striatum</name>
    <dbReference type="NCBI Taxonomy" id="60296"/>
    <lineage>
        <taxon>Eukaryota</taxon>
        <taxon>Metazoa</taxon>
        <taxon>Chordata</taxon>
        <taxon>Craniata</taxon>
        <taxon>Vertebrata</taxon>
        <taxon>Euteleostomi</taxon>
        <taxon>Actinopterygii</taxon>
        <taxon>Neopterygii</taxon>
        <taxon>Teleostei</taxon>
        <taxon>Neoteleostei</taxon>
        <taxon>Acanthomorphata</taxon>
        <taxon>Ovalentaria</taxon>
        <taxon>Atherinomorphae</taxon>
        <taxon>Cyprinodontiformes</taxon>
        <taxon>Nothobranchiidae</taxon>
        <taxon>Iconisemion</taxon>
    </lineage>
</organism>
<evidence type="ECO:0000256" key="1">
    <source>
        <dbReference type="SAM" id="MobiDB-lite"/>
    </source>
</evidence>
<proteinExistence type="predicted"/>
<accession>A0A1A7WJK1</accession>
<feature type="region of interest" description="Disordered" evidence="1">
    <location>
        <begin position="1"/>
        <end position="43"/>
    </location>
</feature>
<dbReference type="AlphaFoldDB" id="A0A1A7WJK1"/>
<name>A0A1A7WJK1_9TELE</name>
<keyword evidence="2" id="KW-0675">Receptor</keyword>
<evidence type="ECO:0000313" key="2">
    <source>
        <dbReference type="EMBL" id="SBP06147.1"/>
    </source>
</evidence>
<feature type="region of interest" description="Disordered" evidence="1">
    <location>
        <begin position="56"/>
        <end position="79"/>
    </location>
</feature>
<dbReference type="EMBL" id="HADW01004747">
    <property type="protein sequence ID" value="SBP06147.1"/>
    <property type="molecule type" value="Transcribed_RNA"/>
</dbReference>
<protein>
    <submittedName>
        <fullName evidence="2">Fibroblast growth factor receptor-like 1</fullName>
    </submittedName>
</protein>